<evidence type="ECO:0000256" key="1">
    <source>
        <dbReference type="ARBA" id="ARBA00003088"/>
    </source>
</evidence>
<dbReference type="PANTHER" id="PTHR38007">
    <property type="entry name" value="CRISPR SYSTEM CMS PROTEIN CSM5"/>
    <property type="match status" value="1"/>
</dbReference>
<evidence type="ECO:0000313" key="9">
    <source>
        <dbReference type="Proteomes" id="UP000660270"/>
    </source>
</evidence>
<keyword evidence="5" id="KW-0051">Antiviral defense</keyword>
<dbReference type="NCBIfam" id="TIGR01899">
    <property type="entry name" value="cas_TM1807_csm5"/>
    <property type="match status" value="1"/>
</dbReference>
<dbReference type="InterPro" id="IPR005537">
    <property type="entry name" value="RAMP_III_fam"/>
</dbReference>
<dbReference type="InterPro" id="IPR010173">
    <property type="entry name" value="CRISPR-assoc_Csm5"/>
</dbReference>
<proteinExistence type="inferred from homology"/>
<dbReference type="EMBL" id="JACJTM010000016">
    <property type="protein sequence ID" value="MBD2685420.1"/>
    <property type="molecule type" value="Genomic_DNA"/>
</dbReference>
<dbReference type="Pfam" id="PF03787">
    <property type="entry name" value="RAMPs"/>
    <property type="match status" value="1"/>
</dbReference>
<comment type="function">
    <text evidence="1">This subunit might be involved in maturation of a crRNA intermediate to its mature form.</text>
</comment>
<protein>
    <recommendedName>
        <fullName evidence="3">CRISPR system Cms protein Csm5</fullName>
    </recommendedName>
    <alternativeName>
        <fullName evidence="6">CRISPR type III A-associated protein Csm5</fullName>
    </alternativeName>
</protein>
<dbReference type="RefSeq" id="WP_190385057.1">
    <property type="nucleotide sequence ID" value="NZ_JACJTM010000016.1"/>
</dbReference>
<dbReference type="GeneID" id="78217120"/>
<evidence type="ECO:0000313" key="8">
    <source>
        <dbReference type="EMBL" id="MBD2685420.1"/>
    </source>
</evidence>
<evidence type="ECO:0000256" key="6">
    <source>
        <dbReference type="ARBA" id="ARBA00031720"/>
    </source>
</evidence>
<reference evidence="8 9" key="1">
    <citation type="journal article" date="2020" name="ISME J.">
        <title>Comparative genomics reveals insights into cyanobacterial evolution and habitat adaptation.</title>
        <authorList>
            <person name="Chen M.Y."/>
            <person name="Teng W.K."/>
            <person name="Zhao L."/>
            <person name="Hu C.X."/>
            <person name="Zhou Y.K."/>
            <person name="Han B.P."/>
            <person name="Song L.R."/>
            <person name="Shu W.S."/>
        </authorList>
    </citation>
    <scope>NUCLEOTIDE SEQUENCE [LARGE SCALE GENOMIC DNA]</scope>
    <source>
        <strain evidence="8 9">FACHB-1249</strain>
    </source>
</reference>
<name>A0ABR8IS32_APHFL</name>
<comment type="similarity">
    <text evidence="2">Belongs to the CRISPR-associated Csm5 family.</text>
</comment>
<evidence type="ECO:0000259" key="7">
    <source>
        <dbReference type="Pfam" id="PF03787"/>
    </source>
</evidence>
<accession>A0ABR8IS32</accession>
<keyword evidence="9" id="KW-1185">Reference proteome</keyword>
<gene>
    <name evidence="8" type="primary">csm5</name>
    <name evidence="8" type="ORF">H6G43_09330</name>
</gene>
<evidence type="ECO:0000256" key="4">
    <source>
        <dbReference type="ARBA" id="ARBA00022884"/>
    </source>
</evidence>
<dbReference type="Proteomes" id="UP000660270">
    <property type="component" value="Unassembled WGS sequence"/>
</dbReference>
<feature type="domain" description="CRISPR type III-associated protein" evidence="7">
    <location>
        <begin position="19"/>
        <end position="266"/>
    </location>
</feature>
<comment type="caution">
    <text evidence="8">The sequence shown here is derived from an EMBL/GenBank/DDBJ whole genome shotgun (WGS) entry which is preliminary data.</text>
</comment>
<evidence type="ECO:0000256" key="3">
    <source>
        <dbReference type="ARBA" id="ARBA00016113"/>
    </source>
</evidence>
<keyword evidence="4" id="KW-0694">RNA-binding</keyword>
<organism evidence="8 9">
    <name type="scientific">Aphanizomenon flos-aquae FACHB-1249</name>
    <dbReference type="NCBI Taxonomy" id="2692889"/>
    <lineage>
        <taxon>Bacteria</taxon>
        <taxon>Bacillati</taxon>
        <taxon>Cyanobacteriota</taxon>
        <taxon>Cyanophyceae</taxon>
        <taxon>Nostocales</taxon>
        <taxon>Aphanizomenonaceae</taxon>
        <taxon>Aphanizomenon</taxon>
    </lineage>
</organism>
<sequence length="428" mass="49130">MTIVDKLALKKPDFYQTRKIQLTSPILHIGSSVSRLNPFEYVQTAEKVYLPNQEALSKALLKKGGSFLNDYIQAIENNQNITKLLEQAFGNEWWKAKDTNENPIFPENLISQKLAERVTDLRPMIRNGMGYLFIPGSSIKGAIKTAILYQLLKHPDKYKIPQTSRVSEIEKQLKQRLGDLRIRRNQTFADDELMDSLFSNFLLNYQGQNFSGKSQNTDFLRCLKVSDSESLIKTEVSGKTGKPIPINLPVVVEVIVSSRFDDYRAKYKAPLYVEMVRNVKTEFTITLDKEMLTWFKHKQGMKLPFNNIDELLQICQEFAQEQWDYEHDYWSAIENNPNASGRNLDFSNIGDFYEPEKCPYGMRLGWGSGMTGTTIGLCFDDELRENIRDICGLKAPGFEAPKSRRTILGSDGDIKFLPGWIKFKINNN</sequence>
<dbReference type="PANTHER" id="PTHR38007:SF1">
    <property type="entry name" value="CRISPR SYSTEM CMS PROTEIN CSM5"/>
    <property type="match status" value="1"/>
</dbReference>
<evidence type="ECO:0000256" key="5">
    <source>
        <dbReference type="ARBA" id="ARBA00023118"/>
    </source>
</evidence>
<evidence type="ECO:0000256" key="2">
    <source>
        <dbReference type="ARBA" id="ARBA00006680"/>
    </source>
</evidence>